<reference evidence="1" key="1">
    <citation type="submission" date="2023-06" db="EMBL/GenBank/DDBJ databases">
        <title>Genomic analysis of the entomopathogenic nematode Steinernema hermaphroditum.</title>
        <authorList>
            <person name="Schwarz E.M."/>
            <person name="Heppert J.K."/>
            <person name="Baniya A."/>
            <person name="Schwartz H.T."/>
            <person name="Tan C.-H."/>
            <person name="Antoshechkin I."/>
            <person name="Sternberg P.W."/>
            <person name="Goodrich-Blair H."/>
            <person name="Dillman A.R."/>
        </authorList>
    </citation>
    <scope>NUCLEOTIDE SEQUENCE</scope>
    <source>
        <strain evidence="1">PS9179</strain>
        <tissue evidence="1">Whole animal</tissue>
    </source>
</reference>
<gene>
    <name evidence="1" type="ORF">QR680_012564</name>
</gene>
<comment type="caution">
    <text evidence="1">The sequence shown here is derived from an EMBL/GenBank/DDBJ whole genome shotgun (WGS) entry which is preliminary data.</text>
</comment>
<sequence>MTRRMWAGSDGGSPAWFPRVAVDGFYRAVDTEDDADRLGGQHVRTTKHKKQPSIVADQRTKILMGVRMAEWQRFALVIGVGLGKENIK</sequence>
<name>A0AA39I4Z0_9BILA</name>
<dbReference type="EMBL" id="JAUCMV010000002">
    <property type="protein sequence ID" value="KAK0416562.1"/>
    <property type="molecule type" value="Genomic_DNA"/>
</dbReference>
<dbReference type="Proteomes" id="UP001175271">
    <property type="component" value="Unassembled WGS sequence"/>
</dbReference>
<keyword evidence="2" id="KW-1185">Reference proteome</keyword>
<evidence type="ECO:0000313" key="2">
    <source>
        <dbReference type="Proteomes" id="UP001175271"/>
    </source>
</evidence>
<protein>
    <submittedName>
        <fullName evidence="1">Uncharacterized protein</fullName>
    </submittedName>
</protein>
<accession>A0AA39I4Z0</accession>
<evidence type="ECO:0000313" key="1">
    <source>
        <dbReference type="EMBL" id="KAK0416562.1"/>
    </source>
</evidence>
<dbReference type="AlphaFoldDB" id="A0AA39I4Z0"/>
<organism evidence="1 2">
    <name type="scientific">Steinernema hermaphroditum</name>
    <dbReference type="NCBI Taxonomy" id="289476"/>
    <lineage>
        <taxon>Eukaryota</taxon>
        <taxon>Metazoa</taxon>
        <taxon>Ecdysozoa</taxon>
        <taxon>Nematoda</taxon>
        <taxon>Chromadorea</taxon>
        <taxon>Rhabditida</taxon>
        <taxon>Tylenchina</taxon>
        <taxon>Panagrolaimomorpha</taxon>
        <taxon>Strongyloidoidea</taxon>
        <taxon>Steinernematidae</taxon>
        <taxon>Steinernema</taxon>
    </lineage>
</organism>
<proteinExistence type="predicted"/>